<gene>
    <name evidence="1" type="ORF">EZS28_047021</name>
</gene>
<reference evidence="1 2" key="1">
    <citation type="submission" date="2019-03" db="EMBL/GenBank/DDBJ databases">
        <title>Single cell metagenomics reveals metabolic interactions within the superorganism composed of flagellate Streblomastix strix and complex community of Bacteroidetes bacteria on its surface.</title>
        <authorList>
            <person name="Treitli S.C."/>
            <person name="Kolisko M."/>
            <person name="Husnik F."/>
            <person name="Keeling P."/>
            <person name="Hampl V."/>
        </authorList>
    </citation>
    <scope>NUCLEOTIDE SEQUENCE [LARGE SCALE GENOMIC DNA]</scope>
    <source>
        <strain evidence="1">ST1C</strain>
    </source>
</reference>
<dbReference type="EMBL" id="SNRW01031388">
    <property type="protein sequence ID" value="KAA6357453.1"/>
    <property type="molecule type" value="Genomic_DNA"/>
</dbReference>
<proteinExistence type="predicted"/>
<dbReference type="Proteomes" id="UP000324800">
    <property type="component" value="Unassembled WGS sequence"/>
</dbReference>
<comment type="caution">
    <text evidence="1">The sequence shown here is derived from an EMBL/GenBank/DDBJ whole genome shotgun (WGS) entry which is preliminary data.</text>
</comment>
<dbReference type="AlphaFoldDB" id="A0A5J4TI54"/>
<evidence type="ECO:0000313" key="2">
    <source>
        <dbReference type="Proteomes" id="UP000324800"/>
    </source>
</evidence>
<evidence type="ECO:0000313" key="1">
    <source>
        <dbReference type="EMBL" id="KAA6357453.1"/>
    </source>
</evidence>
<protein>
    <submittedName>
        <fullName evidence="1">Uncharacterized protein</fullName>
    </submittedName>
</protein>
<organism evidence="1 2">
    <name type="scientific">Streblomastix strix</name>
    <dbReference type="NCBI Taxonomy" id="222440"/>
    <lineage>
        <taxon>Eukaryota</taxon>
        <taxon>Metamonada</taxon>
        <taxon>Preaxostyla</taxon>
        <taxon>Oxymonadida</taxon>
        <taxon>Streblomastigidae</taxon>
        <taxon>Streblomastix</taxon>
    </lineage>
</organism>
<accession>A0A5J4TI54</accession>
<name>A0A5J4TI54_9EUKA</name>
<sequence>MILKVRRGFAEIVILLNGKTQVQFWNEVFLCIKMESQIGFKGDSFIDDSRREVSTITSPGPAPGMRTDSCRQLKRRTVKQRSRLKTSRRWRDLIIYLLVVSYRKDDRPYDCPSGCDGGWGLNAFFVLAQDLVFRHNQSPCQGIGGYDVMKRKQQFFGLAAKLYGIRTKKLKNYPGALQQQKKQA</sequence>